<dbReference type="Gene3D" id="3.30.420.10">
    <property type="entry name" value="Ribonuclease H-like superfamily/Ribonuclease H"/>
    <property type="match status" value="1"/>
</dbReference>
<name>A0A2B4SEQ1_STYPI</name>
<accession>A0A2B4SEQ1</accession>
<dbReference type="PANTHER" id="PTHR46628">
    <property type="entry name" value="PIRNA BIOGENESIS PROTEIN EXD1"/>
    <property type="match status" value="1"/>
</dbReference>
<feature type="region of interest" description="Disordered" evidence="1">
    <location>
        <begin position="1"/>
        <end position="36"/>
    </location>
</feature>
<keyword evidence="4" id="KW-0269">Exonuclease</keyword>
<evidence type="ECO:0000259" key="3">
    <source>
        <dbReference type="SMART" id="SM01271"/>
    </source>
</evidence>
<evidence type="ECO:0000259" key="2">
    <source>
        <dbReference type="SMART" id="SM00474"/>
    </source>
</evidence>
<feature type="region of interest" description="Disordered" evidence="1">
    <location>
        <begin position="632"/>
        <end position="675"/>
    </location>
</feature>
<sequence>MVQTSSNGRTGKQKKRRNRELSTDDQMLQQKVDRTKKYSQELKLRKDEARIAREESLVERENIKALKEMGLREKKRLNQLFSVYAVQQGSSYRDSAKELWEKQDSAFKMADKSTFVGARLRVSTNEGDYEGTVHSIDIEKRKVTLSKVVSCGTGRKLHGFHNFFGHELTTLELLEEASNNASQDQAAENGQRHDTREEKQLYGENSDIASNHSLQMSSKPDRGFGGRGVAKAFADAGIGINSKLGVKKTAVSSGSFSRDASDEGDSLLKRHPIIAEKYLSDVTLDEEIKENISPNALPDIVPIDSFGKSFEEAVKFISKQRVIGVCCEGVDLGRLGKLCWLVIGCSKVIYLFDVLTLGAPCFDEGLQDILESGDILKVFHDCRLASDALFHQYHIRLMNVFDTQVADAIIYKNERGGELPRYVNGLVACLYEYLNLSPENVSFQKVRQKFMKTNASIWAVRPASEALLDAAAKHVMYLRELRLAQMERLMAEFLYGVDIYLSVARDSKELNPKVKGQLLPAKFKELNHFNYRHRSRRYDGDFHEDAKGVVPEDVLASRDAWCEGDQFTHAYENKKGRVKETVNPIYTPVDRLKEKWRESGSDSDGSNVTSESSGFSMEAVTRNQVAATLAVKSSSVSIQPRPQEIFTEKDFPPLNGPDSKGLGTPPRQKEKHRLHLQADRRMEANVRETAHAQEPGLQSNSAEPPSLLLQRANALSRESASLPGRGRAGALLRHAALPDVRLPAGYDGSGYYHYQASGADRYEAVRNEFHFPTDEELLTAPEVVPVADHHLVGGTTVRIRKT</sequence>
<dbReference type="GO" id="GO:1990923">
    <property type="term" value="C:PET complex"/>
    <property type="evidence" value="ECO:0007669"/>
    <property type="project" value="TreeGrafter"/>
</dbReference>
<protein>
    <submittedName>
        <fullName evidence="4">Exonuclease 3'-5' domain-containing protein 1</fullName>
    </submittedName>
</protein>
<dbReference type="InterPro" id="IPR002562">
    <property type="entry name" value="3'-5'_exonuclease_dom"/>
</dbReference>
<dbReference type="OrthoDB" id="26838at2759"/>
<dbReference type="InterPro" id="IPR036397">
    <property type="entry name" value="RNaseH_sf"/>
</dbReference>
<dbReference type="Pfam" id="PF01612">
    <property type="entry name" value="DNA_pol_A_exo1"/>
    <property type="match status" value="1"/>
</dbReference>
<dbReference type="CDD" id="cd06148">
    <property type="entry name" value="Egl_like_exo"/>
    <property type="match status" value="1"/>
</dbReference>
<dbReference type="GO" id="GO:0003676">
    <property type="term" value="F:nucleic acid binding"/>
    <property type="evidence" value="ECO:0007669"/>
    <property type="project" value="InterPro"/>
</dbReference>
<feature type="compositionally biased region" description="Polar residues" evidence="1">
    <location>
        <begin position="602"/>
        <end position="615"/>
    </location>
</feature>
<evidence type="ECO:0000256" key="1">
    <source>
        <dbReference type="SAM" id="MobiDB-lite"/>
    </source>
</evidence>
<feature type="domain" description="3'-5' exonuclease" evidence="2">
    <location>
        <begin position="301"/>
        <end position="492"/>
    </location>
</feature>
<dbReference type="InterPro" id="IPR012337">
    <property type="entry name" value="RNaseH-like_sf"/>
</dbReference>
<keyword evidence="4" id="KW-0540">Nuclease</keyword>
<dbReference type="InterPro" id="IPR052144">
    <property type="entry name" value="piRNA_biogenesis_EXD1"/>
</dbReference>
<dbReference type="Proteomes" id="UP000225706">
    <property type="component" value="Unassembled WGS sequence"/>
</dbReference>
<evidence type="ECO:0000313" key="5">
    <source>
        <dbReference type="Proteomes" id="UP000225706"/>
    </source>
</evidence>
<evidence type="ECO:0000313" key="4">
    <source>
        <dbReference type="EMBL" id="PFX27037.1"/>
    </source>
</evidence>
<proteinExistence type="predicted"/>
<dbReference type="SUPFAM" id="SSF53098">
    <property type="entry name" value="Ribonuclease H-like"/>
    <property type="match status" value="1"/>
</dbReference>
<dbReference type="PANTHER" id="PTHR46628:SF1">
    <property type="entry name" value="PIRNA BIOGENESIS PROTEIN EXD1"/>
    <property type="match status" value="1"/>
</dbReference>
<feature type="domain" description="Lsm14-like N-terminal" evidence="3">
    <location>
        <begin position="109"/>
        <end position="193"/>
    </location>
</feature>
<dbReference type="EMBL" id="LSMT01000112">
    <property type="protein sequence ID" value="PFX27037.1"/>
    <property type="molecule type" value="Genomic_DNA"/>
</dbReference>
<dbReference type="STRING" id="50429.A0A2B4SEQ1"/>
<gene>
    <name evidence="4" type="primary">EXD1</name>
    <name evidence="4" type="ORF">AWC38_SpisGene8250</name>
</gene>
<keyword evidence="5" id="KW-1185">Reference proteome</keyword>
<dbReference type="SMART" id="SM01271">
    <property type="entry name" value="LSM14"/>
    <property type="match status" value="1"/>
</dbReference>
<feature type="region of interest" description="Disordered" evidence="1">
    <location>
        <begin position="593"/>
        <end position="615"/>
    </location>
</feature>
<feature type="compositionally biased region" description="Polar residues" evidence="1">
    <location>
        <begin position="1"/>
        <end position="10"/>
    </location>
</feature>
<comment type="caution">
    <text evidence="4">The sequence shown here is derived from an EMBL/GenBank/DDBJ whole genome shotgun (WGS) entry which is preliminary data.</text>
</comment>
<reference evidence="5" key="1">
    <citation type="journal article" date="2017" name="bioRxiv">
        <title>Comparative analysis of the genomes of Stylophora pistillata and Acropora digitifera provides evidence for extensive differences between species of corals.</title>
        <authorList>
            <person name="Voolstra C.R."/>
            <person name="Li Y."/>
            <person name="Liew Y.J."/>
            <person name="Baumgarten S."/>
            <person name="Zoccola D."/>
            <person name="Flot J.-F."/>
            <person name="Tambutte S."/>
            <person name="Allemand D."/>
            <person name="Aranda M."/>
        </authorList>
    </citation>
    <scope>NUCLEOTIDE SEQUENCE [LARGE SCALE GENOMIC DNA]</scope>
</reference>
<dbReference type="InterPro" id="IPR025609">
    <property type="entry name" value="Lsm14-like_N"/>
</dbReference>
<keyword evidence="4" id="KW-0378">Hydrolase</keyword>
<organism evidence="4 5">
    <name type="scientific">Stylophora pistillata</name>
    <name type="common">Smooth cauliflower coral</name>
    <dbReference type="NCBI Taxonomy" id="50429"/>
    <lineage>
        <taxon>Eukaryota</taxon>
        <taxon>Metazoa</taxon>
        <taxon>Cnidaria</taxon>
        <taxon>Anthozoa</taxon>
        <taxon>Hexacorallia</taxon>
        <taxon>Scleractinia</taxon>
        <taxon>Astrocoeniina</taxon>
        <taxon>Pocilloporidae</taxon>
        <taxon>Stylophora</taxon>
    </lineage>
</organism>
<dbReference type="SMART" id="SM00474">
    <property type="entry name" value="35EXOc"/>
    <property type="match status" value="1"/>
</dbReference>
<dbReference type="AlphaFoldDB" id="A0A2B4SEQ1"/>
<dbReference type="GO" id="GO:0034587">
    <property type="term" value="P:piRNA processing"/>
    <property type="evidence" value="ECO:0007669"/>
    <property type="project" value="TreeGrafter"/>
</dbReference>
<dbReference type="GO" id="GO:0008408">
    <property type="term" value="F:3'-5' exonuclease activity"/>
    <property type="evidence" value="ECO:0007669"/>
    <property type="project" value="InterPro"/>
</dbReference>